<proteinExistence type="predicted"/>
<evidence type="ECO:0000313" key="1">
    <source>
        <dbReference type="EMBL" id="EST43063.1"/>
    </source>
</evidence>
<gene>
    <name evidence="1" type="ORF">SS50377_17366</name>
</gene>
<dbReference type="VEuPathDB" id="GiardiaDB:SS50377_20385"/>
<sequence>MSEILLGFDIDSAAVCYDFQSQNAYFTPRSHFAILSRTNVLNQLRRSKNYGQRLIKYANRGFQIAIPGFSRNCQVVQKLTKNADLVDQKCHFRTKNEQVYLEGLVRQEKAGNLLCSSEINQIIEAEIGSSVNFLGIDQKFYQQQCRLVGVVLQNTRIENRIQNEKNRMARNLQTEANRGFKQSMAVVQGCVQDDKVGENPVSYNLTKHTETDVLSHQFAFQSDYCIPTSFGFHSQNAIEYLWNIHVLTKPLHWALSLVVCQFRYRKPRKVGSIHIKLPPRQFIWFLWRPQIILRVKCIFAQ</sequence>
<reference evidence="1" key="1">
    <citation type="journal article" date="2014" name="PLoS Genet.">
        <title>The Genome of Spironucleus salmonicida Highlights a Fish Pathogen Adapted to Fluctuating Environments.</title>
        <authorList>
            <person name="Xu F."/>
            <person name="Jerlstrom-Hultqvist J."/>
            <person name="Einarsson E."/>
            <person name="Astvaldsson A."/>
            <person name="Svard S.G."/>
            <person name="Andersson J.O."/>
        </authorList>
    </citation>
    <scope>NUCLEOTIDE SEQUENCE</scope>
</reference>
<dbReference type="EMBL" id="KI546147">
    <property type="protein sequence ID" value="EST43063.1"/>
    <property type="molecule type" value="Genomic_DNA"/>
</dbReference>
<accession>V6LFJ3</accession>
<organism evidence="1">
    <name type="scientific">Spironucleus salmonicida</name>
    <dbReference type="NCBI Taxonomy" id="348837"/>
    <lineage>
        <taxon>Eukaryota</taxon>
        <taxon>Metamonada</taxon>
        <taxon>Diplomonadida</taxon>
        <taxon>Hexamitidae</taxon>
        <taxon>Hexamitinae</taxon>
        <taxon>Spironucleus</taxon>
    </lineage>
</organism>
<name>V6LFJ3_9EUKA</name>
<protein>
    <submittedName>
        <fullName evidence="1">Uncharacterized protein</fullName>
    </submittedName>
</protein>
<dbReference type="AlphaFoldDB" id="V6LFJ3"/>